<dbReference type="CDD" id="cd00087">
    <property type="entry name" value="FReD"/>
    <property type="match status" value="1"/>
</dbReference>
<dbReference type="EMBL" id="UYJE01001580">
    <property type="protein sequence ID" value="VDI03325.1"/>
    <property type="molecule type" value="Genomic_DNA"/>
</dbReference>
<dbReference type="InterPro" id="IPR036056">
    <property type="entry name" value="Fibrinogen-like_C"/>
</dbReference>
<evidence type="ECO:0000259" key="1">
    <source>
        <dbReference type="PROSITE" id="PS51406"/>
    </source>
</evidence>
<protein>
    <recommendedName>
        <fullName evidence="1">Fibrinogen C-terminal domain-containing protein</fullName>
    </recommendedName>
</protein>
<reference evidence="2" key="1">
    <citation type="submission" date="2018-11" db="EMBL/GenBank/DDBJ databases">
        <authorList>
            <person name="Alioto T."/>
            <person name="Alioto T."/>
        </authorList>
    </citation>
    <scope>NUCLEOTIDE SEQUENCE</scope>
</reference>
<dbReference type="GO" id="GO:0005615">
    <property type="term" value="C:extracellular space"/>
    <property type="evidence" value="ECO:0007669"/>
    <property type="project" value="TreeGrafter"/>
</dbReference>
<dbReference type="PANTHER" id="PTHR19143">
    <property type="entry name" value="FIBRINOGEN/TENASCIN/ANGIOPOEITIN"/>
    <property type="match status" value="1"/>
</dbReference>
<evidence type="ECO:0000313" key="3">
    <source>
        <dbReference type="Proteomes" id="UP000596742"/>
    </source>
</evidence>
<organism evidence="2 3">
    <name type="scientific">Mytilus galloprovincialis</name>
    <name type="common">Mediterranean mussel</name>
    <dbReference type="NCBI Taxonomy" id="29158"/>
    <lineage>
        <taxon>Eukaryota</taxon>
        <taxon>Metazoa</taxon>
        <taxon>Spiralia</taxon>
        <taxon>Lophotrochozoa</taxon>
        <taxon>Mollusca</taxon>
        <taxon>Bivalvia</taxon>
        <taxon>Autobranchia</taxon>
        <taxon>Pteriomorphia</taxon>
        <taxon>Mytilida</taxon>
        <taxon>Mytiloidea</taxon>
        <taxon>Mytilidae</taxon>
        <taxon>Mytilinae</taxon>
        <taxon>Mytilus</taxon>
    </lineage>
</organism>
<dbReference type="PROSITE" id="PS51406">
    <property type="entry name" value="FIBRINOGEN_C_2"/>
    <property type="match status" value="1"/>
</dbReference>
<proteinExistence type="predicted"/>
<gene>
    <name evidence="2" type="ORF">MGAL_10B021452</name>
</gene>
<dbReference type="Pfam" id="PF00147">
    <property type="entry name" value="Fibrinogen_C"/>
    <property type="match status" value="1"/>
</dbReference>
<dbReference type="Proteomes" id="UP000596742">
    <property type="component" value="Unassembled WGS sequence"/>
</dbReference>
<dbReference type="AlphaFoldDB" id="A0A8B6CFR4"/>
<evidence type="ECO:0000313" key="2">
    <source>
        <dbReference type="EMBL" id="VDI03325.1"/>
    </source>
</evidence>
<accession>A0A8B6CFR4</accession>
<feature type="domain" description="Fibrinogen C-terminal" evidence="1">
    <location>
        <begin position="9"/>
        <end position="201"/>
    </location>
</feature>
<sequence>MYQIPIWFNVTGHEPTDCSNISQGSDNGVYWIFANNRCRTVYCDLTAGGWMVIQRRLDGSEDFYRDWADYKKGFGNVSGEYWLGNDNIFNILNGKSCSLRFDIENVDGKSRYAQYETFKIADESDDYRLTLSGYNGTAGDAMMDTSSQLSGQPFSTKDRDNDNWSGWHCTDYVNAGWWYAKESSYMYGRCTFVNPNGKYYKELWRFISTLVSTGIHGQIHT</sequence>
<name>A0A8B6CFR4_MYTGA</name>
<comment type="caution">
    <text evidence="2">The sequence shown here is derived from an EMBL/GenBank/DDBJ whole genome shotgun (WGS) entry which is preliminary data.</text>
</comment>
<dbReference type="SMART" id="SM00186">
    <property type="entry name" value="FBG"/>
    <property type="match status" value="1"/>
</dbReference>
<dbReference type="SUPFAM" id="SSF56496">
    <property type="entry name" value="Fibrinogen C-terminal domain-like"/>
    <property type="match status" value="1"/>
</dbReference>
<dbReference type="Gene3D" id="3.90.215.10">
    <property type="entry name" value="Gamma Fibrinogen, chain A, domain 1"/>
    <property type="match status" value="1"/>
</dbReference>
<dbReference type="OrthoDB" id="6345539at2759"/>
<dbReference type="InterPro" id="IPR002181">
    <property type="entry name" value="Fibrinogen_a/b/g_C_dom"/>
</dbReference>
<dbReference type="InterPro" id="IPR014716">
    <property type="entry name" value="Fibrinogen_a/b/g_C_1"/>
</dbReference>
<dbReference type="InterPro" id="IPR050373">
    <property type="entry name" value="Fibrinogen_C-term_domain"/>
</dbReference>
<keyword evidence="3" id="KW-1185">Reference proteome</keyword>